<dbReference type="EMBL" id="HG793128">
    <property type="protein sequence ID" value="CDK27173.1"/>
    <property type="molecule type" value="Genomic_DNA"/>
</dbReference>
<keyword evidence="1" id="KW-0560">Oxidoreductase</keyword>
<dbReference type="OrthoDB" id="809632at2759"/>
<gene>
    <name evidence="4" type="ORF">KUCA_T00003150001</name>
</gene>
<dbReference type="Gene3D" id="3.40.50.720">
    <property type="entry name" value="NAD(P)-binding Rossmann-like Domain"/>
    <property type="match status" value="1"/>
</dbReference>
<dbReference type="SUPFAM" id="SSF51735">
    <property type="entry name" value="NAD(P)-binding Rossmann-fold domains"/>
    <property type="match status" value="1"/>
</dbReference>
<dbReference type="InterPro" id="IPR045010">
    <property type="entry name" value="MDR_fam"/>
</dbReference>
<dbReference type="FunFam" id="3.40.50.720:FF:000121">
    <property type="entry name" value="Prostaglandin reductase 2"/>
    <property type="match status" value="1"/>
</dbReference>
<dbReference type="InterPro" id="IPR013149">
    <property type="entry name" value="ADH-like_C"/>
</dbReference>
<proteinExistence type="predicted"/>
<dbReference type="GO" id="GO:0016628">
    <property type="term" value="F:oxidoreductase activity, acting on the CH-CH group of donors, NAD or NADP as acceptor"/>
    <property type="evidence" value="ECO:0007669"/>
    <property type="project" value="InterPro"/>
</dbReference>
<evidence type="ECO:0008006" key="6">
    <source>
        <dbReference type="Google" id="ProtNLM"/>
    </source>
</evidence>
<dbReference type="CDD" id="cd05288">
    <property type="entry name" value="PGDH"/>
    <property type="match status" value="1"/>
</dbReference>
<feature type="domain" description="Oxidoreductase N-terminal" evidence="3">
    <location>
        <begin position="28"/>
        <end position="125"/>
    </location>
</feature>
<keyword evidence="5" id="KW-1185">Reference proteome</keyword>
<dbReference type="AlphaFoldDB" id="W6MLX5"/>
<dbReference type="Pfam" id="PF00107">
    <property type="entry name" value="ADH_zinc_N"/>
    <property type="match status" value="1"/>
</dbReference>
<dbReference type="InterPro" id="IPR041694">
    <property type="entry name" value="ADH_N_2"/>
</dbReference>
<evidence type="ECO:0000259" key="3">
    <source>
        <dbReference type="Pfam" id="PF16884"/>
    </source>
</evidence>
<name>W6MLX5_9ASCO</name>
<dbReference type="PANTHER" id="PTHR43205:SF19">
    <property type="entry name" value="ENOYL REDUCTASE (ER) DOMAIN-CONTAINING PROTEIN"/>
    <property type="match status" value="1"/>
</dbReference>
<evidence type="ECO:0000313" key="5">
    <source>
        <dbReference type="Proteomes" id="UP000019384"/>
    </source>
</evidence>
<protein>
    <recommendedName>
        <fullName evidence="6">Enoyl reductase (ER) domain-containing protein</fullName>
    </recommendedName>
</protein>
<dbReference type="HOGENOM" id="CLU_026673_29_2_1"/>
<dbReference type="STRING" id="1382522.W6MLX5"/>
<dbReference type="Gene3D" id="3.90.180.10">
    <property type="entry name" value="Medium-chain alcohol dehydrogenases, catalytic domain"/>
    <property type="match status" value="1"/>
</dbReference>
<dbReference type="InterPro" id="IPR036291">
    <property type="entry name" value="NAD(P)-bd_dom_sf"/>
</dbReference>
<evidence type="ECO:0000259" key="2">
    <source>
        <dbReference type="Pfam" id="PF00107"/>
    </source>
</evidence>
<dbReference type="Proteomes" id="UP000019384">
    <property type="component" value="Unassembled WGS sequence"/>
</dbReference>
<organism evidence="4 5">
    <name type="scientific">Kuraishia capsulata CBS 1993</name>
    <dbReference type="NCBI Taxonomy" id="1382522"/>
    <lineage>
        <taxon>Eukaryota</taxon>
        <taxon>Fungi</taxon>
        <taxon>Dikarya</taxon>
        <taxon>Ascomycota</taxon>
        <taxon>Saccharomycotina</taxon>
        <taxon>Pichiomycetes</taxon>
        <taxon>Pichiales</taxon>
        <taxon>Pichiaceae</taxon>
        <taxon>Kuraishia</taxon>
    </lineage>
</organism>
<dbReference type="InterPro" id="IPR011032">
    <property type="entry name" value="GroES-like_sf"/>
</dbReference>
<evidence type="ECO:0000313" key="4">
    <source>
        <dbReference type="EMBL" id="CDK27173.1"/>
    </source>
</evidence>
<evidence type="ECO:0000256" key="1">
    <source>
        <dbReference type="ARBA" id="ARBA00023002"/>
    </source>
</evidence>
<reference evidence="4" key="1">
    <citation type="submission" date="2013-12" db="EMBL/GenBank/DDBJ databases">
        <authorList>
            <person name="Genoscope - CEA"/>
        </authorList>
    </citation>
    <scope>NUCLEOTIDE SEQUENCE</scope>
    <source>
        <strain evidence="4">CBS 1993</strain>
    </source>
</reference>
<dbReference type="RefSeq" id="XP_022459169.1">
    <property type="nucleotide sequence ID" value="XM_022601536.1"/>
</dbReference>
<dbReference type="Pfam" id="PF16884">
    <property type="entry name" value="ADH_N_2"/>
    <property type="match status" value="1"/>
</dbReference>
<dbReference type="SUPFAM" id="SSF50129">
    <property type="entry name" value="GroES-like"/>
    <property type="match status" value="1"/>
</dbReference>
<sequence length="358" mass="38552">MSLPTSTKRAYLAVAPVKETNLDSASPDSTFKVETVPIDLVNLKEGQIGVKSLFFSNDPTQRGFIQKGLKPEDTYAIPIREGQTMSTYGLFEVVSSKSDKFQVGELVYGNAFWSEYSVISEASVFNKVDPNAGLPLHYFMDIVGLTGLTAYFGLLKVGKITSEDTVVISAASGATGSNAVQFAKKIFGAKKVVGITGTDEKARAVEALGADVGLNYNDKDFAEKLAAATDKKIDLYYDNVGGSILNTVLRSMSMWGRVVACGSIAAYNDTSANVFSNWGAVTVKRLTVTGFIVIDFKENFGEAIQAIIGGLKAGTIKYEHGKPIDLVGHFEKVPETWGLLFDSSKKPFGKLISKIAEL</sequence>
<dbReference type="GeneID" id="34520557"/>
<reference evidence="4" key="2">
    <citation type="submission" date="2014-02" db="EMBL/GenBank/DDBJ databases">
        <title>Complete DNA sequence of /Kuraishia capsulata/ illustrates novel genomic features among budding yeasts (/Saccharomycotina/).</title>
        <authorList>
            <person name="Morales L."/>
            <person name="Noel B."/>
            <person name="Porcel B."/>
            <person name="Marcet-Houben M."/>
            <person name="Hullo M-F."/>
            <person name="Sacerdot C."/>
            <person name="Tekaia F."/>
            <person name="Leh-Louis V."/>
            <person name="Despons L."/>
            <person name="Khanna V."/>
            <person name="Aury J-M."/>
            <person name="Barbe V."/>
            <person name="Couloux A."/>
            <person name="Labadie K."/>
            <person name="Pelletier E."/>
            <person name="Souciet J-L."/>
            <person name="Boekhout T."/>
            <person name="Gabaldon T."/>
            <person name="Wincker P."/>
            <person name="Dujon B."/>
        </authorList>
    </citation>
    <scope>NUCLEOTIDE SEQUENCE</scope>
    <source>
        <strain evidence="4">CBS 1993</strain>
    </source>
</reference>
<feature type="domain" description="Alcohol dehydrogenase-like C-terminal" evidence="2">
    <location>
        <begin position="175"/>
        <end position="306"/>
    </location>
</feature>
<accession>W6MLX5</accession>
<dbReference type="PANTHER" id="PTHR43205">
    <property type="entry name" value="PROSTAGLANDIN REDUCTASE"/>
    <property type="match status" value="1"/>
</dbReference>